<sequence>MDLDDIPQPNPARLSKIYRYICLRGRERKDLLTPLLTENSTFVSSLVSYHCISVQKARLTFSALWCLYFLTSAIRSNVGLALTMNSSEHDTLIEYLGLTSHDTSLGLALYYVGYVVFDVPFNLIMTRIAPHAWISRVVTTIGIVGACMAAMKAAWSFIFLRLLLGIMTAGLWPGMAYYLTLWYPPHRCAQRIGFYFTAAQISAAVVGLVSAGFQYMNMEKGLTGFAWMFLIYGLVTIVVGIALLWWLPDRPNLGQGPRAGLRRLIPQQRPVLDEEDFKLHFADMKATYVAHAWTLKDIVKVLLDVRLYPLVLMYFGVVGTGIGLQNFATVIIKSINPSWSSVDLSLLTAPIWICDLIGILIVTPLSDRFHNHRAIFFSGPSLIIIAGLIVTTYAPTHWSRYAGLLITGLGLGPTVPICMTWTAEIFQPRHGEVGTAVATAVVSGLGNLGSVATTYALYSGWPADVKRGYRYSNMVMLAMVGNSILFAAVCSLLRRALGDPMTREQQWAQQHSVQQNREEEEENAAKQAEEMYF</sequence>
<feature type="transmembrane region" description="Helical" evidence="7">
    <location>
        <begin position="433"/>
        <end position="458"/>
    </location>
</feature>
<dbReference type="GO" id="GO:0015225">
    <property type="term" value="F:biotin transmembrane transporter activity"/>
    <property type="evidence" value="ECO:0007669"/>
    <property type="project" value="TreeGrafter"/>
</dbReference>
<feature type="region of interest" description="Disordered" evidence="6">
    <location>
        <begin position="504"/>
        <end position="533"/>
    </location>
</feature>
<accession>A0A1E3Q9G6</accession>
<evidence type="ECO:0000256" key="7">
    <source>
        <dbReference type="SAM" id="Phobius"/>
    </source>
</evidence>
<dbReference type="GO" id="GO:1905135">
    <property type="term" value="P:biotin import across plasma membrane"/>
    <property type="evidence" value="ECO:0007669"/>
    <property type="project" value="TreeGrafter"/>
</dbReference>
<dbReference type="InterPro" id="IPR011701">
    <property type="entry name" value="MFS"/>
</dbReference>
<dbReference type="InterPro" id="IPR036259">
    <property type="entry name" value="MFS_trans_sf"/>
</dbReference>
<dbReference type="PANTHER" id="PTHR43791">
    <property type="entry name" value="PERMEASE-RELATED"/>
    <property type="match status" value="1"/>
</dbReference>
<feature type="transmembrane region" description="Helical" evidence="7">
    <location>
        <begin position="133"/>
        <end position="151"/>
    </location>
</feature>
<evidence type="ECO:0000256" key="5">
    <source>
        <dbReference type="ARBA" id="ARBA00023136"/>
    </source>
</evidence>
<feature type="transmembrane region" description="Helical" evidence="7">
    <location>
        <begin position="192"/>
        <end position="213"/>
    </location>
</feature>
<dbReference type="OrthoDB" id="5298304at2759"/>
<comment type="subcellular location">
    <subcellularLocation>
        <location evidence="1">Membrane</location>
        <topology evidence="1">Multi-pass membrane protein</topology>
    </subcellularLocation>
</comment>
<dbReference type="GO" id="GO:1901604">
    <property type="term" value="F:dethiobiotin transmembrane transporter activity"/>
    <property type="evidence" value="ECO:0007669"/>
    <property type="project" value="TreeGrafter"/>
</dbReference>
<organism evidence="9 10">
    <name type="scientific">Lipomyces starkeyi NRRL Y-11557</name>
    <dbReference type="NCBI Taxonomy" id="675824"/>
    <lineage>
        <taxon>Eukaryota</taxon>
        <taxon>Fungi</taxon>
        <taxon>Dikarya</taxon>
        <taxon>Ascomycota</taxon>
        <taxon>Saccharomycotina</taxon>
        <taxon>Lipomycetes</taxon>
        <taxon>Lipomycetales</taxon>
        <taxon>Lipomycetaceae</taxon>
        <taxon>Lipomyces</taxon>
    </lineage>
</organism>
<keyword evidence="5 7" id="KW-0472">Membrane</keyword>
<feature type="transmembrane region" description="Helical" evidence="7">
    <location>
        <begin position="63"/>
        <end position="84"/>
    </location>
</feature>
<feature type="transmembrane region" description="Helical" evidence="7">
    <location>
        <begin position="470"/>
        <end position="493"/>
    </location>
</feature>
<feature type="transmembrane region" description="Helical" evidence="7">
    <location>
        <begin position="344"/>
        <end position="362"/>
    </location>
</feature>
<dbReference type="PROSITE" id="PS50850">
    <property type="entry name" value="MFS"/>
    <property type="match status" value="1"/>
</dbReference>
<evidence type="ECO:0000256" key="4">
    <source>
        <dbReference type="ARBA" id="ARBA00022989"/>
    </source>
</evidence>
<protein>
    <recommendedName>
        <fullName evidence="8">Major facilitator superfamily (MFS) profile domain-containing protein</fullName>
    </recommendedName>
</protein>
<feature type="transmembrane region" description="Helical" evidence="7">
    <location>
        <begin position="374"/>
        <end position="395"/>
    </location>
</feature>
<feature type="transmembrane region" description="Helical" evidence="7">
    <location>
        <begin position="104"/>
        <end position="121"/>
    </location>
</feature>
<keyword evidence="2" id="KW-0813">Transport</keyword>
<keyword evidence="4 7" id="KW-1133">Transmembrane helix</keyword>
<dbReference type="AlphaFoldDB" id="A0A1E3Q9G6"/>
<dbReference type="SUPFAM" id="SSF103473">
    <property type="entry name" value="MFS general substrate transporter"/>
    <property type="match status" value="1"/>
</dbReference>
<feature type="transmembrane region" description="Helical" evidence="7">
    <location>
        <begin position="157"/>
        <end position="180"/>
    </location>
</feature>
<dbReference type="FunFam" id="1.20.1250.20:FF:000399">
    <property type="entry name" value="MFS general substrate transporter"/>
    <property type="match status" value="1"/>
</dbReference>
<evidence type="ECO:0000313" key="10">
    <source>
        <dbReference type="Proteomes" id="UP000094385"/>
    </source>
</evidence>
<evidence type="ECO:0000259" key="8">
    <source>
        <dbReference type="PROSITE" id="PS50850"/>
    </source>
</evidence>
<dbReference type="Pfam" id="PF07690">
    <property type="entry name" value="MFS_1"/>
    <property type="match status" value="1"/>
</dbReference>
<dbReference type="InterPro" id="IPR020846">
    <property type="entry name" value="MFS_dom"/>
</dbReference>
<gene>
    <name evidence="9" type="ORF">LIPSTDRAFT_50734</name>
</gene>
<dbReference type="GO" id="GO:0015295">
    <property type="term" value="F:solute:proton symporter activity"/>
    <property type="evidence" value="ECO:0007669"/>
    <property type="project" value="TreeGrafter"/>
</dbReference>
<evidence type="ECO:0000256" key="3">
    <source>
        <dbReference type="ARBA" id="ARBA00022692"/>
    </source>
</evidence>
<feature type="domain" description="Major facilitator superfamily (MFS) profile" evidence="8">
    <location>
        <begin position="60"/>
        <end position="499"/>
    </location>
</feature>
<keyword evidence="10" id="KW-1185">Reference proteome</keyword>
<feature type="compositionally biased region" description="Polar residues" evidence="6">
    <location>
        <begin position="504"/>
        <end position="513"/>
    </location>
</feature>
<name>A0A1E3Q9G6_LIPST</name>
<keyword evidence="3 7" id="KW-0812">Transmembrane</keyword>
<dbReference type="Gene3D" id="1.20.1250.20">
    <property type="entry name" value="MFS general substrate transporter like domains"/>
    <property type="match status" value="2"/>
</dbReference>
<proteinExistence type="predicted"/>
<dbReference type="STRING" id="675824.A0A1E3Q9G6"/>
<reference evidence="9 10" key="1">
    <citation type="journal article" date="2016" name="Proc. Natl. Acad. Sci. U.S.A.">
        <title>Comparative genomics of biotechnologically important yeasts.</title>
        <authorList>
            <person name="Riley R."/>
            <person name="Haridas S."/>
            <person name="Wolfe K.H."/>
            <person name="Lopes M.R."/>
            <person name="Hittinger C.T."/>
            <person name="Goeker M."/>
            <person name="Salamov A.A."/>
            <person name="Wisecaver J.H."/>
            <person name="Long T.M."/>
            <person name="Calvey C.H."/>
            <person name="Aerts A.L."/>
            <person name="Barry K.W."/>
            <person name="Choi C."/>
            <person name="Clum A."/>
            <person name="Coughlan A.Y."/>
            <person name="Deshpande S."/>
            <person name="Douglass A.P."/>
            <person name="Hanson S.J."/>
            <person name="Klenk H.-P."/>
            <person name="LaButti K.M."/>
            <person name="Lapidus A."/>
            <person name="Lindquist E.A."/>
            <person name="Lipzen A.M."/>
            <person name="Meier-Kolthoff J.P."/>
            <person name="Ohm R.A."/>
            <person name="Otillar R.P."/>
            <person name="Pangilinan J.L."/>
            <person name="Peng Y."/>
            <person name="Rokas A."/>
            <person name="Rosa C.A."/>
            <person name="Scheuner C."/>
            <person name="Sibirny A.A."/>
            <person name="Slot J.C."/>
            <person name="Stielow J.B."/>
            <person name="Sun H."/>
            <person name="Kurtzman C.P."/>
            <person name="Blackwell M."/>
            <person name="Grigoriev I.V."/>
            <person name="Jeffries T.W."/>
        </authorList>
    </citation>
    <scope>NUCLEOTIDE SEQUENCE [LARGE SCALE GENOMIC DNA]</scope>
    <source>
        <strain evidence="9 10">NRRL Y-11557</strain>
    </source>
</reference>
<feature type="compositionally biased region" description="Basic and acidic residues" evidence="6">
    <location>
        <begin position="523"/>
        <end position="533"/>
    </location>
</feature>
<feature type="transmembrane region" description="Helical" evidence="7">
    <location>
        <begin position="225"/>
        <end position="247"/>
    </location>
</feature>
<dbReference type="GO" id="GO:0005886">
    <property type="term" value="C:plasma membrane"/>
    <property type="evidence" value="ECO:0007669"/>
    <property type="project" value="TreeGrafter"/>
</dbReference>
<feature type="transmembrane region" description="Helical" evidence="7">
    <location>
        <begin position="401"/>
        <end position="421"/>
    </location>
</feature>
<evidence type="ECO:0000313" key="9">
    <source>
        <dbReference type="EMBL" id="ODQ74270.1"/>
    </source>
</evidence>
<evidence type="ECO:0000256" key="6">
    <source>
        <dbReference type="SAM" id="MobiDB-lite"/>
    </source>
</evidence>
<evidence type="ECO:0000256" key="1">
    <source>
        <dbReference type="ARBA" id="ARBA00004141"/>
    </source>
</evidence>
<feature type="transmembrane region" description="Helical" evidence="7">
    <location>
        <begin position="310"/>
        <end position="332"/>
    </location>
</feature>
<evidence type="ECO:0000256" key="2">
    <source>
        <dbReference type="ARBA" id="ARBA00022448"/>
    </source>
</evidence>
<dbReference type="PANTHER" id="PTHR43791:SF33">
    <property type="entry name" value="VITAMIN H TRANSPORTER 1"/>
    <property type="match status" value="1"/>
</dbReference>
<dbReference type="Proteomes" id="UP000094385">
    <property type="component" value="Unassembled WGS sequence"/>
</dbReference>
<dbReference type="EMBL" id="KV454292">
    <property type="protein sequence ID" value="ODQ74270.1"/>
    <property type="molecule type" value="Genomic_DNA"/>
</dbReference>